<feature type="region of interest" description="Disordered" evidence="6">
    <location>
        <begin position="857"/>
        <end position="892"/>
    </location>
</feature>
<dbReference type="PANTHER" id="PTHR10183:SF379">
    <property type="entry name" value="CALPAIN-5"/>
    <property type="match status" value="1"/>
</dbReference>
<feature type="compositionally biased region" description="Basic and acidic residues" evidence="6">
    <location>
        <begin position="857"/>
        <end position="873"/>
    </location>
</feature>
<keyword evidence="3 5" id="KW-0378">Hydrolase</keyword>
<keyword evidence="4 5" id="KW-0788">Thiol protease</keyword>
<evidence type="ECO:0000313" key="8">
    <source>
        <dbReference type="EMBL" id="MFC3909753.1"/>
    </source>
</evidence>
<feature type="active site" evidence="5">
    <location>
        <position position="421"/>
    </location>
</feature>
<protein>
    <submittedName>
        <fullName evidence="8">C2 family cysteine protease</fullName>
    </submittedName>
</protein>
<keyword evidence="2 5" id="KW-0645">Protease</keyword>
<keyword evidence="9" id="KW-1185">Reference proteome</keyword>
<accession>A0ABV8CHJ7</accession>
<dbReference type="RefSeq" id="WP_382344271.1">
    <property type="nucleotide sequence ID" value="NZ_JBHSAB010000029.1"/>
</dbReference>
<dbReference type="Pfam" id="PF00648">
    <property type="entry name" value="Peptidase_C2"/>
    <property type="match status" value="2"/>
</dbReference>
<dbReference type="SUPFAM" id="SSF54001">
    <property type="entry name" value="Cysteine proteinases"/>
    <property type="match status" value="1"/>
</dbReference>
<dbReference type="GO" id="GO:0008233">
    <property type="term" value="F:peptidase activity"/>
    <property type="evidence" value="ECO:0007669"/>
    <property type="project" value="UniProtKB-KW"/>
</dbReference>
<dbReference type="GO" id="GO:0006508">
    <property type="term" value="P:proteolysis"/>
    <property type="evidence" value="ECO:0007669"/>
    <property type="project" value="UniProtKB-KW"/>
</dbReference>
<dbReference type="PANTHER" id="PTHR10183">
    <property type="entry name" value="CALPAIN"/>
    <property type="match status" value="1"/>
</dbReference>
<sequence>MGEPFKPQLDQAGGIVAQKEVKVLPGVRGRAARNIIVGDEVIPAGSDIIIQPLDQKAGTYKITTYERKDLFGGSDLPEAQNDIVPIQSYQVSGINPSKNFIFDQHYKITKQPLFSPGSPKLADIIQGTIPNCFALAAIQGILSQKNGDLVIKSMMRQNDDGTVTVRLYDPENLEPVYMRVQTAKLVDQHGEALSRHSELWVHVLENAYAAFGKRKAKNGFIAETVDSSAGSVFSGGGQIDFALTVFAGIDNQKTHNLAIQNNLRGVRSELYHISEDELMMLGALNALPPERQGELLKSVLMANFDAAQSLSSYQENEEGLTADLVAYAKFYQQNQEACSAITSSDILNRQEKMAALQKLAKEQGVQGGLNFITNIQKDSPYEQKTMEVYQAIESALKNNQIVTAGTGHKDSIHLEGIVGPHAYTVLGVRQDEKGNRFVQLRNPWGDGGLEYINNNGDPAAPKTKSSNNPIFEMELNDFYQNFYNVHVSKDCQSAFSFDIQRAELLTEVNYLVENHAVSSHSTLMELCEFQADYKQYESGLLKIEQKNLDYMKANRAYHVEQIGKVFADSSKNDGEKQTAVIKLVQEARIKRFNMPGTEEQKQEQLYRLLKLNWLESQEKPDNKAIEDVKATIVKHAGYDFCEVMNNKKLVADTVAYGFAKNFPEQVKVCEQLAKKVQQTQQEIMPSLEAMQPVNLDKATTLINAAAMLKTEYMKAVNEKAFLKNLNIGEINTEQLDALKSTITQCDEFVNTHDELLKVKDKIEAAREETYKSVVSAVGNKQLSERDAAHVNECIDSNDPRKQAEMAKHVPASVGEKLSALARLVECFKSLVQSLRNLINKNQGYNVVEKVEGRSFKDRYRDRVGQSQKPKPEPDLDDNLTAADTASVSSPEL</sequence>
<evidence type="ECO:0000256" key="3">
    <source>
        <dbReference type="ARBA" id="ARBA00022801"/>
    </source>
</evidence>
<name>A0ABV8CHJ7_9GAMM</name>
<dbReference type="Gene3D" id="3.90.70.10">
    <property type="entry name" value="Cysteine proteinases"/>
    <property type="match status" value="1"/>
</dbReference>
<reference evidence="9" key="1">
    <citation type="journal article" date="2019" name="Int. J. Syst. Evol. Microbiol.">
        <title>The Global Catalogue of Microorganisms (GCM) 10K type strain sequencing project: providing services to taxonomists for standard genome sequencing and annotation.</title>
        <authorList>
            <consortium name="The Broad Institute Genomics Platform"/>
            <consortium name="The Broad Institute Genome Sequencing Center for Infectious Disease"/>
            <person name="Wu L."/>
            <person name="Ma J."/>
        </authorList>
    </citation>
    <scope>NUCLEOTIDE SEQUENCE [LARGE SCALE GENOMIC DNA]</scope>
    <source>
        <strain evidence="9">CCUG 59858</strain>
    </source>
</reference>
<proteinExistence type="inferred from homology"/>
<dbReference type="PROSITE" id="PS50203">
    <property type="entry name" value="CALPAIN_CAT"/>
    <property type="match status" value="1"/>
</dbReference>
<evidence type="ECO:0000256" key="2">
    <source>
        <dbReference type="ARBA" id="ARBA00022670"/>
    </source>
</evidence>
<comment type="similarity">
    <text evidence="1">Belongs to the peptidase C2 family.</text>
</comment>
<organism evidence="8 9">
    <name type="scientific">Legionella dresdenensis</name>
    <dbReference type="NCBI Taxonomy" id="450200"/>
    <lineage>
        <taxon>Bacteria</taxon>
        <taxon>Pseudomonadati</taxon>
        <taxon>Pseudomonadota</taxon>
        <taxon>Gammaproteobacteria</taxon>
        <taxon>Legionellales</taxon>
        <taxon>Legionellaceae</taxon>
        <taxon>Legionella</taxon>
    </lineage>
</organism>
<gene>
    <name evidence="8" type="ORF">ACFORL_11795</name>
</gene>
<dbReference type="InterPro" id="IPR001300">
    <property type="entry name" value="Peptidase_C2_calpain_cat"/>
</dbReference>
<dbReference type="EMBL" id="JBHSAB010000029">
    <property type="protein sequence ID" value="MFC3909753.1"/>
    <property type="molecule type" value="Genomic_DNA"/>
</dbReference>
<feature type="domain" description="Calpain catalytic" evidence="7">
    <location>
        <begin position="70"/>
        <end position="491"/>
    </location>
</feature>
<feature type="active site" evidence="5">
    <location>
        <position position="132"/>
    </location>
</feature>
<evidence type="ECO:0000256" key="1">
    <source>
        <dbReference type="ARBA" id="ARBA00007623"/>
    </source>
</evidence>
<comment type="caution">
    <text evidence="8">The sequence shown here is derived from an EMBL/GenBank/DDBJ whole genome shotgun (WGS) entry which is preliminary data.</text>
</comment>
<evidence type="ECO:0000256" key="5">
    <source>
        <dbReference type="PROSITE-ProRule" id="PRU00239"/>
    </source>
</evidence>
<evidence type="ECO:0000313" key="9">
    <source>
        <dbReference type="Proteomes" id="UP001595758"/>
    </source>
</evidence>
<dbReference type="Proteomes" id="UP001595758">
    <property type="component" value="Unassembled WGS sequence"/>
</dbReference>
<dbReference type="InterPro" id="IPR022684">
    <property type="entry name" value="Calpain_cysteine_protease"/>
</dbReference>
<evidence type="ECO:0000256" key="4">
    <source>
        <dbReference type="ARBA" id="ARBA00022807"/>
    </source>
</evidence>
<evidence type="ECO:0000259" key="7">
    <source>
        <dbReference type="PROSITE" id="PS50203"/>
    </source>
</evidence>
<evidence type="ECO:0000256" key="6">
    <source>
        <dbReference type="SAM" id="MobiDB-lite"/>
    </source>
</evidence>
<dbReference type="InterPro" id="IPR038765">
    <property type="entry name" value="Papain-like_cys_pep_sf"/>
</dbReference>
<feature type="active site" evidence="5">
    <location>
        <position position="442"/>
    </location>
</feature>